<dbReference type="SMART" id="SM00220">
    <property type="entry name" value="S_TKc"/>
    <property type="match status" value="1"/>
</dbReference>
<proteinExistence type="predicted"/>
<dbReference type="PANTHER" id="PTHR44167">
    <property type="entry name" value="OVARIAN-SPECIFIC SERINE/THREONINE-PROTEIN KINASE LOK-RELATED"/>
    <property type="match status" value="1"/>
</dbReference>
<dbReference type="AlphaFoldDB" id="A0A9J6RE12"/>
<keyword evidence="1" id="KW-0472">Membrane</keyword>
<dbReference type="Pfam" id="PF00069">
    <property type="entry name" value="Pkinase"/>
    <property type="match status" value="1"/>
</dbReference>
<sequence>MMNQTLKNSEVNLKPGTVITGKWNKKSYHIHACLGQGAIGSVYLAKQSDQKMVALKISDKTASITTEVNVLKSLAKVQGSTLGPSLFDVDDWIDRRGQCYPFYTMEYVRGNELRSFLRSRGDQWLGLLFIQLLEDLERLHQQGWVFGDLKIDNLIVASSPPKLRWIDVGGTTQIGRSIKEYTEFYDRGYWQAGSRKADPSYDLFALAMVALHYAYPNQFDRGSHPSKTLIEKVKSARLLAPYQDCLRKALQGRYQSSEAMKKDLNKILLQSQPKREPVQNSGKRQRPITKFSAKLAWLESLIILIIASLFWIIYYFI</sequence>
<dbReference type="GO" id="GO:0005737">
    <property type="term" value="C:cytoplasm"/>
    <property type="evidence" value="ECO:0007669"/>
    <property type="project" value="TreeGrafter"/>
</dbReference>
<dbReference type="RefSeq" id="WP_268780343.1">
    <property type="nucleotide sequence ID" value="NZ_JAPRAT010000019.1"/>
</dbReference>
<evidence type="ECO:0000259" key="2">
    <source>
        <dbReference type="PROSITE" id="PS50011"/>
    </source>
</evidence>
<feature type="transmembrane region" description="Helical" evidence="1">
    <location>
        <begin position="295"/>
        <end position="316"/>
    </location>
</feature>
<evidence type="ECO:0000313" key="4">
    <source>
        <dbReference type="Proteomes" id="UP001084197"/>
    </source>
</evidence>
<accession>A0A9J6RE12</accession>
<evidence type="ECO:0000256" key="1">
    <source>
        <dbReference type="SAM" id="Phobius"/>
    </source>
</evidence>
<keyword evidence="3" id="KW-0418">Kinase</keyword>
<dbReference type="Gene3D" id="3.30.200.20">
    <property type="entry name" value="Phosphorylase Kinase, domain 1"/>
    <property type="match status" value="1"/>
</dbReference>
<dbReference type="PANTHER" id="PTHR44167:SF31">
    <property type="entry name" value="PROTEIN CBG02007"/>
    <property type="match status" value="1"/>
</dbReference>
<keyword evidence="1" id="KW-0812">Transmembrane</keyword>
<evidence type="ECO:0000313" key="3">
    <source>
        <dbReference type="EMBL" id="MCZ0703579.1"/>
    </source>
</evidence>
<dbReference type="EMBL" id="JAPRAT010000019">
    <property type="protein sequence ID" value="MCZ0703579.1"/>
    <property type="molecule type" value="Genomic_DNA"/>
</dbReference>
<gene>
    <name evidence="3" type="ORF">OWO01_10145</name>
</gene>
<dbReference type="InterPro" id="IPR000719">
    <property type="entry name" value="Prot_kinase_dom"/>
</dbReference>
<dbReference type="GO" id="GO:0004674">
    <property type="term" value="F:protein serine/threonine kinase activity"/>
    <property type="evidence" value="ECO:0007669"/>
    <property type="project" value="TreeGrafter"/>
</dbReference>
<dbReference type="GO" id="GO:0005524">
    <property type="term" value="F:ATP binding"/>
    <property type="evidence" value="ECO:0007669"/>
    <property type="project" value="InterPro"/>
</dbReference>
<dbReference type="InterPro" id="IPR011009">
    <property type="entry name" value="Kinase-like_dom_sf"/>
</dbReference>
<organism evidence="3 4">
    <name type="scientific">Natronobacillus azotifigens</name>
    <dbReference type="NCBI Taxonomy" id="472978"/>
    <lineage>
        <taxon>Bacteria</taxon>
        <taxon>Bacillati</taxon>
        <taxon>Bacillota</taxon>
        <taxon>Bacilli</taxon>
        <taxon>Bacillales</taxon>
        <taxon>Bacillaceae</taxon>
        <taxon>Natronobacillus</taxon>
    </lineage>
</organism>
<dbReference type="Gene3D" id="1.10.510.10">
    <property type="entry name" value="Transferase(Phosphotransferase) domain 1"/>
    <property type="match status" value="1"/>
</dbReference>
<feature type="domain" description="Protein kinase" evidence="2">
    <location>
        <begin position="28"/>
        <end position="289"/>
    </location>
</feature>
<dbReference type="SUPFAM" id="SSF56112">
    <property type="entry name" value="Protein kinase-like (PK-like)"/>
    <property type="match status" value="1"/>
</dbReference>
<reference evidence="3" key="1">
    <citation type="submission" date="2022-11" db="EMBL/GenBank/DDBJ databases">
        <title>WGS of Natronobacillus azotifigens 24KS-1, an anaerobic diazotrophic haloalkaliphile from soda-rich habitats.</title>
        <authorList>
            <person name="Sorokin D.Y."/>
            <person name="Merkel A.Y."/>
        </authorList>
    </citation>
    <scope>NUCLEOTIDE SEQUENCE</scope>
    <source>
        <strain evidence="3">24KS-1</strain>
    </source>
</reference>
<name>A0A9J6RE12_9BACI</name>
<protein>
    <submittedName>
        <fullName evidence="3">Protein kinase</fullName>
    </submittedName>
</protein>
<keyword evidence="4" id="KW-1185">Reference proteome</keyword>
<dbReference type="PROSITE" id="PS50011">
    <property type="entry name" value="PROTEIN_KINASE_DOM"/>
    <property type="match status" value="1"/>
</dbReference>
<keyword evidence="1" id="KW-1133">Transmembrane helix</keyword>
<comment type="caution">
    <text evidence="3">The sequence shown here is derived from an EMBL/GenBank/DDBJ whole genome shotgun (WGS) entry which is preliminary data.</text>
</comment>
<keyword evidence="3" id="KW-0808">Transferase</keyword>
<dbReference type="Proteomes" id="UP001084197">
    <property type="component" value="Unassembled WGS sequence"/>
</dbReference>